<evidence type="ECO:0000256" key="1">
    <source>
        <dbReference type="ARBA" id="ARBA00008356"/>
    </source>
</evidence>
<evidence type="ECO:0000313" key="6">
    <source>
        <dbReference type="Proteomes" id="UP000036947"/>
    </source>
</evidence>
<organism evidence="5 6">
    <name type="scientific">Tolypocladium ophioglossoides (strain CBS 100239)</name>
    <name type="common">Snaketongue truffleclub</name>
    <name type="synonym">Elaphocordyceps ophioglossoides</name>
    <dbReference type="NCBI Taxonomy" id="1163406"/>
    <lineage>
        <taxon>Eukaryota</taxon>
        <taxon>Fungi</taxon>
        <taxon>Dikarya</taxon>
        <taxon>Ascomycota</taxon>
        <taxon>Pezizomycotina</taxon>
        <taxon>Sordariomycetes</taxon>
        <taxon>Hypocreomycetidae</taxon>
        <taxon>Hypocreales</taxon>
        <taxon>Ophiocordycipitaceae</taxon>
        <taxon>Tolypocladium</taxon>
    </lineage>
</organism>
<comment type="similarity">
    <text evidence="1">Belongs to the Cdt1 family.</text>
</comment>
<dbReference type="Gene3D" id="1.10.10.1420">
    <property type="entry name" value="DNA replication factor Cdt1, C-terminal WH domain"/>
    <property type="match status" value="1"/>
</dbReference>
<evidence type="ECO:0000313" key="5">
    <source>
        <dbReference type="EMBL" id="KND88866.1"/>
    </source>
</evidence>
<feature type="compositionally biased region" description="Low complexity" evidence="3">
    <location>
        <begin position="346"/>
        <end position="358"/>
    </location>
</feature>
<evidence type="ECO:0000256" key="3">
    <source>
        <dbReference type="SAM" id="MobiDB-lite"/>
    </source>
</evidence>
<dbReference type="AlphaFoldDB" id="A0A0L0N4B1"/>
<gene>
    <name evidence="5" type="ORF">TOPH_06460</name>
</gene>
<keyword evidence="2" id="KW-0131">Cell cycle</keyword>
<dbReference type="OrthoDB" id="341730at2759"/>
<dbReference type="STRING" id="1163406.A0A0L0N4B1"/>
<evidence type="ECO:0000256" key="2">
    <source>
        <dbReference type="ARBA" id="ARBA00023306"/>
    </source>
</evidence>
<dbReference type="Proteomes" id="UP000036947">
    <property type="component" value="Unassembled WGS sequence"/>
</dbReference>
<feature type="region of interest" description="Disordered" evidence="3">
    <location>
        <begin position="42"/>
        <end position="178"/>
    </location>
</feature>
<dbReference type="InterPro" id="IPR038090">
    <property type="entry name" value="Cdt1_C_WH_dom_sf"/>
</dbReference>
<feature type="compositionally biased region" description="Basic residues" evidence="3">
    <location>
        <begin position="113"/>
        <end position="123"/>
    </location>
</feature>
<sequence>MLPRPARKRQTQAAHAPAGQSINTFTRVSKGNTLLDSSIKKGAVASVQPAATRKRKAASIEEEAGRRLTRRIVSFPPSSDEEDDSIAGAPSKRACRRAEPEPQPPRISIGVKTGHKVRGKRVAKATPSRAESAHKPSESTIIAKSRRQEKTIQTKLDVVRSKRSSKNTDNHTSSPFPPHLAELVRLNKAFLNTVAIQVAQTNSDAPIDIRAIAPHISRTWGKRQVSVEDIRRCIAIQAYSSKKGTESPFIISDYGRGKVCVELGRGYDGASMHEERLCRQFEENLRALCAERAMDDMADMDVPFQNLSLADLPQAAITDMGAASMANPMLTKGQRALSELKSGMLAKQQQQEAKQQAASTNPTLNPDGTKMSLLDRLRAKQLAKANGPLPPSGAELQRRAALNRIADVAATISMLSLANPLSLPRQAFTMAGIVEKLRDSLRVPVSREEGVACVRLIAAEVAPEWLRVVAIGGRENVVVQRNGQPVDRVIQERVQRLLAA</sequence>
<feature type="domain" description="DNA replication factor Cdt1 C-terminal" evidence="4">
    <location>
        <begin position="372"/>
        <end position="472"/>
    </location>
</feature>
<feature type="region of interest" description="Disordered" evidence="3">
    <location>
        <begin position="344"/>
        <end position="370"/>
    </location>
</feature>
<keyword evidence="6" id="KW-1185">Reference proteome</keyword>
<accession>A0A0L0N4B1</accession>
<protein>
    <recommendedName>
        <fullName evidence="4">DNA replication factor Cdt1 C-terminal domain-containing protein</fullName>
    </recommendedName>
</protein>
<name>A0A0L0N4B1_TOLOC</name>
<dbReference type="Pfam" id="PF26121">
    <property type="entry name" value="HTH_CDT1"/>
    <property type="match status" value="1"/>
</dbReference>
<dbReference type="InterPro" id="IPR032054">
    <property type="entry name" value="Cdt1_C"/>
</dbReference>
<proteinExistence type="inferred from homology"/>
<feature type="region of interest" description="Disordered" evidence="3">
    <location>
        <begin position="1"/>
        <end position="24"/>
    </location>
</feature>
<dbReference type="EMBL" id="LFRF01000022">
    <property type="protein sequence ID" value="KND88866.1"/>
    <property type="molecule type" value="Genomic_DNA"/>
</dbReference>
<feature type="compositionally biased region" description="Basic and acidic residues" evidence="3">
    <location>
        <begin position="146"/>
        <end position="160"/>
    </location>
</feature>
<dbReference type="Pfam" id="PF16679">
    <property type="entry name" value="CDT1_C"/>
    <property type="match status" value="1"/>
</dbReference>
<comment type="caution">
    <text evidence="5">The sequence shown here is derived from an EMBL/GenBank/DDBJ whole genome shotgun (WGS) entry which is preliminary data.</text>
</comment>
<feature type="compositionally biased region" description="Basic residues" evidence="3">
    <location>
        <begin position="1"/>
        <end position="10"/>
    </location>
</feature>
<reference evidence="5 6" key="1">
    <citation type="journal article" date="2015" name="BMC Genomics">
        <title>The genome of the truffle-parasite Tolypocladium ophioglossoides and the evolution of antifungal peptaibiotics.</title>
        <authorList>
            <person name="Quandt C.A."/>
            <person name="Bushley K.E."/>
            <person name="Spatafora J.W."/>
        </authorList>
    </citation>
    <scope>NUCLEOTIDE SEQUENCE [LARGE SCALE GENOMIC DNA]</scope>
    <source>
        <strain evidence="5 6">CBS 100239</strain>
    </source>
</reference>
<evidence type="ECO:0000259" key="4">
    <source>
        <dbReference type="Pfam" id="PF16679"/>
    </source>
</evidence>